<name>A0A1H6FDW6_9GAMM</name>
<organism evidence="1 2">
    <name type="scientific">Candidatus Venteria ishoeyi</name>
    <dbReference type="NCBI Taxonomy" id="1899563"/>
    <lineage>
        <taxon>Bacteria</taxon>
        <taxon>Pseudomonadati</taxon>
        <taxon>Pseudomonadota</taxon>
        <taxon>Gammaproteobacteria</taxon>
        <taxon>Thiotrichales</taxon>
        <taxon>Thiotrichaceae</taxon>
        <taxon>Venteria</taxon>
    </lineage>
</organism>
<evidence type="ECO:0000313" key="2">
    <source>
        <dbReference type="Proteomes" id="UP000236724"/>
    </source>
</evidence>
<evidence type="ECO:0000313" key="1">
    <source>
        <dbReference type="EMBL" id="SEH08252.1"/>
    </source>
</evidence>
<gene>
    <name evidence="1" type="ORF">MBHS_04143</name>
</gene>
<sequence length="74" mass="8654">MNNLLPLKTQKYAEDSVHRNRFFFCVIVRLLRQKNTERMIQRGKLACSLALTKAAQHQHIPEILDFVPQPNLPI</sequence>
<dbReference type="Proteomes" id="UP000236724">
    <property type="component" value="Unassembled WGS sequence"/>
</dbReference>
<protein>
    <submittedName>
        <fullName evidence="1">Uncharacterized protein</fullName>
    </submittedName>
</protein>
<dbReference type="EMBL" id="FMSV02000546">
    <property type="protein sequence ID" value="SEH08252.1"/>
    <property type="molecule type" value="Genomic_DNA"/>
</dbReference>
<proteinExistence type="predicted"/>
<dbReference type="RefSeq" id="WP_103918331.1">
    <property type="nucleotide sequence ID" value="NZ_FMSV02000030.1"/>
</dbReference>
<dbReference type="AlphaFoldDB" id="A0A1H6FDW6"/>
<accession>A0A1H6FDW6</accession>
<reference evidence="1 2" key="1">
    <citation type="submission" date="2016-10" db="EMBL/GenBank/DDBJ databases">
        <authorList>
            <person name="de Groot N.N."/>
        </authorList>
    </citation>
    <scope>NUCLEOTIDE SEQUENCE [LARGE SCALE GENOMIC DNA]</scope>
    <source>
        <strain evidence="1">MBHS1</strain>
    </source>
</reference>
<keyword evidence="2" id="KW-1185">Reference proteome</keyword>